<name>A0ABY4B6Y0_9BACT</name>
<reference evidence="1 2" key="1">
    <citation type="submission" date="2022-03" db="EMBL/GenBank/DDBJ databases">
        <title>Hymenobactersp. isolated from the air.</title>
        <authorList>
            <person name="Won M."/>
            <person name="Kwon S.-W."/>
        </authorList>
    </citation>
    <scope>NUCLEOTIDE SEQUENCE [LARGE SCALE GENOMIC DNA]</scope>
    <source>
        <strain evidence="1 2">KACC 22596</strain>
    </source>
</reference>
<proteinExistence type="predicted"/>
<evidence type="ECO:0008006" key="3">
    <source>
        <dbReference type="Google" id="ProtNLM"/>
    </source>
</evidence>
<protein>
    <recommendedName>
        <fullName evidence="3">Fimbrillin family protein</fullName>
    </recommendedName>
</protein>
<organism evidence="1 2">
    <name type="scientific">Hymenobacter monticola</name>
    <dbReference type="NCBI Taxonomy" id="1705399"/>
    <lineage>
        <taxon>Bacteria</taxon>
        <taxon>Pseudomonadati</taxon>
        <taxon>Bacteroidota</taxon>
        <taxon>Cytophagia</taxon>
        <taxon>Cytophagales</taxon>
        <taxon>Hymenobacteraceae</taxon>
        <taxon>Hymenobacter</taxon>
    </lineage>
</organism>
<sequence length="155" mass="16445">MAFSLKSSAMGFLCSLLLSCGKKEEAAKPAPVPPEVTSLTLESLTPAAGAIVSRTSTLTAQLKYSLADGETSSDGYRVAILFASTTSNSTFSVGSNNVTLPNRKGTLTLQYPLSLIWDRTNPAPAHPITCYYYLQRVSGNTSTVIAQTPAQTFTE</sequence>
<dbReference type="PROSITE" id="PS51257">
    <property type="entry name" value="PROKAR_LIPOPROTEIN"/>
    <property type="match status" value="1"/>
</dbReference>
<dbReference type="Proteomes" id="UP000831390">
    <property type="component" value="Chromosome"/>
</dbReference>
<evidence type="ECO:0000313" key="1">
    <source>
        <dbReference type="EMBL" id="UOE34927.1"/>
    </source>
</evidence>
<dbReference type="EMBL" id="CP094534">
    <property type="protein sequence ID" value="UOE34927.1"/>
    <property type="molecule type" value="Genomic_DNA"/>
</dbReference>
<gene>
    <name evidence="1" type="ORF">MTP16_04555</name>
</gene>
<keyword evidence="2" id="KW-1185">Reference proteome</keyword>
<evidence type="ECO:0000313" key="2">
    <source>
        <dbReference type="Proteomes" id="UP000831390"/>
    </source>
</evidence>
<dbReference type="RefSeq" id="WP_243516302.1">
    <property type="nucleotide sequence ID" value="NZ_CP094534.1"/>
</dbReference>
<accession>A0ABY4B6Y0</accession>